<dbReference type="HOGENOM" id="CLU_006406_5_1_1"/>
<keyword evidence="10 13" id="KW-0030">Aminoacyl-tRNA synthetase</keyword>
<evidence type="ECO:0000256" key="12">
    <source>
        <dbReference type="ARBA" id="ARBA00049339"/>
    </source>
</evidence>
<dbReference type="FunFam" id="3.30.1360.70:FF:000002">
    <property type="entry name" value="arginine--tRNA ligase, cytoplasmic"/>
    <property type="match status" value="1"/>
</dbReference>
<evidence type="ECO:0000259" key="16">
    <source>
        <dbReference type="SMART" id="SM01016"/>
    </source>
</evidence>
<dbReference type="OrthoDB" id="68056at2759"/>
<dbReference type="GO" id="GO:0004814">
    <property type="term" value="F:arginine-tRNA ligase activity"/>
    <property type="evidence" value="ECO:0000318"/>
    <property type="project" value="GO_Central"/>
</dbReference>
<dbReference type="Pfam" id="PF05746">
    <property type="entry name" value="DALR_1"/>
    <property type="match status" value="1"/>
</dbReference>
<evidence type="ECO:0000256" key="4">
    <source>
        <dbReference type="ARBA" id="ARBA00022171"/>
    </source>
</evidence>
<keyword evidence="9 13" id="KW-0648">Protein biosynthesis</keyword>
<dbReference type="SMART" id="SM01016">
    <property type="entry name" value="Arg_tRNA_synt_N"/>
    <property type="match status" value="1"/>
</dbReference>
<evidence type="ECO:0000256" key="1">
    <source>
        <dbReference type="ARBA" id="ARBA00004514"/>
    </source>
</evidence>
<dbReference type="FunFam" id="1.10.730.10:FF:000016">
    <property type="entry name" value="Arginine--tRNA ligase, cytoplasmic"/>
    <property type="match status" value="1"/>
</dbReference>
<dbReference type="SUPFAM" id="SSF55190">
    <property type="entry name" value="Arginyl-tRNA synthetase (ArgRS), N-terminal 'additional' domain"/>
    <property type="match status" value="1"/>
</dbReference>
<organism evidence="17 18">
    <name type="scientific">Trichoplax adhaerens</name>
    <name type="common">Trichoplax reptans</name>
    <dbReference type="NCBI Taxonomy" id="10228"/>
    <lineage>
        <taxon>Eukaryota</taxon>
        <taxon>Metazoa</taxon>
        <taxon>Placozoa</taxon>
        <taxon>Uniplacotomia</taxon>
        <taxon>Trichoplacea</taxon>
        <taxon>Trichoplacidae</taxon>
        <taxon>Trichoplax</taxon>
    </lineage>
</organism>
<dbReference type="Pfam" id="PF00750">
    <property type="entry name" value="tRNA-synt_1d"/>
    <property type="match status" value="1"/>
</dbReference>
<dbReference type="EMBL" id="DS985245">
    <property type="protein sequence ID" value="EDV24989.1"/>
    <property type="molecule type" value="Genomic_DNA"/>
</dbReference>
<dbReference type="SUPFAM" id="SSF47323">
    <property type="entry name" value="Anticodon-binding domain of a subclass of class I aminoacyl-tRNA synthetases"/>
    <property type="match status" value="1"/>
</dbReference>
<dbReference type="FunFam" id="3.40.50.620:FF:000084">
    <property type="entry name" value="arginine--tRNA ligase, cytoplasmic"/>
    <property type="match status" value="1"/>
</dbReference>
<dbReference type="InterPro" id="IPR036695">
    <property type="entry name" value="Arg-tRNA-synth_N_sf"/>
</dbReference>
<evidence type="ECO:0000256" key="11">
    <source>
        <dbReference type="ARBA" id="ARBA00033033"/>
    </source>
</evidence>
<dbReference type="PANTHER" id="PTHR11956:SF5">
    <property type="entry name" value="ARGININE--TRNA LIGASE, CYTOPLASMIC"/>
    <property type="match status" value="1"/>
</dbReference>
<dbReference type="InParanoid" id="B3RY80"/>
<dbReference type="Pfam" id="PF03485">
    <property type="entry name" value="Arg_tRNA_synt_N"/>
    <property type="match status" value="1"/>
</dbReference>
<dbReference type="HAMAP" id="MF_00123">
    <property type="entry name" value="Arg_tRNA_synth"/>
    <property type="match status" value="1"/>
</dbReference>
<dbReference type="InterPro" id="IPR001412">
    <property type="entry name" value="aa-tRNA-synth_I_CS"/>
</dbReference>
<comment type="subcellular location">
    <subcellularLocation>
        <location evidence="1">Cytoplasm</location>
        <location evidence="1">Cytosol</location>
    </subcellularLocation>
</comment>
<evidence type="ECO:0000256" key="3">
    <source>
        <dbReference type="ARBA" id="ARBA00012837"/>
    </source>
</evidence>
<feature type="domain" description="Arginyl tRNA synthetase N-terminal" evidence="16">
    <location>
        <begin position="87"/>
        <end position="174"/>
    </location>
</feature>
<keyword evidence="18" id="KW-1185">Reference proteome</keyword>
<protein>
    <recommendedName>
        <fullName evidence="4">Arginine--tRNA ligase, cytoplasmic</fullName>
        <ecNumber evidence="3">6.1.1.19</ecNumber>
    </recommendedName>
    <alternativeName>
        <fullName evidence="11">Arginyl-tRNA synthetase</fullName>
    </alternativeName>
</protein>
<dbReference type="CTD" id="6754092"/>
<comment type="similarity">
    <text evidence="2 13">Belongs to the class-I aminoacyl-tRNA synthetase family.</text>
</comment>
<dbReference type="InterPro" id="IPR005148">
    <property type="entry name" value="Arg-tRNA-synth_N"/>
</dbReference>
<dbReference type="PANTHER" id="PTHR11956">
    <property type="entry name" value="ARGINYL-TRNA SYNTHETASE"/>
    <property type="match status" value="1"/>
</dbReference>
<dbReference type="InterPro" id="IPR014729">
    <property type="entry name" value="Rossmann-like_a/b/a_fold"/>
</dbReference>
<accession>B3RY80</accession>
<dbReference type="OMA" id="NKPLHLG"/>
<keyword evidence="5" id="KW-0963">Cytoplasm</keyword>
<dbReference type="Proteomes" id="UP000009022">
    <property type="component" value="Unassembled WGS sequence"/>
</dbReference>
<feature type="domain" description="DALR anticodon binding" evidence="15">
    <location>
        <begin position="542"/>
        <end position="668"/>
    </location>
</feature>
<feature type="coiled-coil region" evidence="14">
    <location>
        <begin position="5"/>
        <end position="32"/>
    </location>
</feature>
<dbReference type="InterPro" id="IPR008909">
    <property type="entry name" value="DALR_anticod-bd"/>
</dbReference>
<name>B3RY80_TRIAD</name>
<keyword evidence="6 13" id="KW-0436">Ligase</keyword>
<reference evidence="17 18" key="1">
    <citation type="journal article" date="2008" name="Nature">
        <title>The Trichoplax genome and the nature of placozoans.</title>
        <authorList>
            <person name="Srivastava M."/>
            <person name="Begovic E."/>
            <person name="Chapman J."/>
            <person name="Putnam N.H."/>
            <person name="Hellsten U."/>
            <person name="Kawashima T."/>
            <person name="Kuo A."/>
            <person name="Mitros T."/>
            <person name="Salamov A."/>
            <person name="Carpenter M.L."/>
            <person name="Signorovitch A.Y."/>
            <person name="Moreno M.A."/>
            <person name="Kamm K."/>
            <person name="Grimwood J."/>
            <person name="Schmutz J."/>
            <person name="Shapiro H."/>
            <person name="Grigoriev I.V."/>
            <person name="Buss L.W."/>
            <person name="Schierwater B."/>
            <person name="Dellaporta S.L."/>
            <person name="Rokhsar D.S."/>
        </authorList>
    </citation>
    <scope>NUCLEOTIDE SEQUENCE [LARGE SCALE GENOMIC DNA]</scope>
    <source>
        <strain evidence="17 18">Grell-BS-1999</strain>
    </source>
</reference>
<dbReference type="Gene3D" id="1.10.730.10">
    <property type="entry name" value="Isoleucyl-tRNA Synthetase, Domain 1"/>
    <property type="match status" value="1"/>
</dbReference>
<keyword evidence="14" id="KW-0175">Coiled coil</keyword>
<dbReference type="eggNOG" id="KOG4426">
    <property type="taxonomic scope" value="Eukaryota"/>
</dbReference>
<keyword evidence="7 13" id="KW-0547">Nucleotide-binding</keyword>
<dbReference type="GO" id="GO:0017101">
    <property type="term" value="C:aminoacyl-tRNA synthetase multienzyme complex"/>
    <property type="evidence" value="ECO:0007669"/>
    <property type="project" value="UniProtKB-ARBA"/>
</dbReference>
<comment type="catalytic activity">
    <reaction evidence="12">
        <text>tRNA(Arg) + L-arginine + ATP = L-arginyl-tRNA(Arg) + AMP + diphosphate</text>
        <dbReference type="Rhea" id="RHEA:20301"/>
        <dbReference type="Rhea" id="RHEA-COMP:9658"/>
        <dbReference type="Rhea" id="RHEA-COMP:9673"/>
        <dbReference type="ChEBI" id="CHEBI:30616"/>
        <dbReference type="ChEBI" id="CHEBI:32682"/>
        <dbReference type="ChEBI" id="CHEBI:33019"/>
        <dbReference type="ChEBI" id="CHEBI:78442"/>
        <dbReference type="ChEBI" id="CHEBI:78513"/>
        <dbReference type="ChEBI" id="CHEBI:456215"/>
        <dbReference type="EC" id="6.1.1.19"/>
    </reaction>
</comment>
<evidence type="ECO:0000256" key="2">
    <source>
        <dbReference type="ARBA" id="ARBA00005594"/>
    </source>
</evidence>
<dbReference type="STRING" id="10228.B3RY80"/>
<evidence type="ECO:0000256" key="6">
    <source>
        <dbReference type="ARBA" id="ARBA00022598"/>
    </source>
</evidence>
<dbReference type="RefSeq" id="XP_002112879.1">
    <property type="nucleotide sequence ID" value="XM_002112843.1"/>
</dbReference>
<dbReference type="KEGG" id="tad:TRIADDRAFT_56467"/>
<dbReference type="GO" id="GO:0005524">
    <property type="term" value="F:ATP binding"/>
    <property type="evidence" value="ECO:0007669"/>
    <property type="project" value="UniProtKB-KW"/>
</dbReference>
<evidence type="ECO:0000256" key="10">
    <source>
        <dbReference type="ARBA" id="ARBA00023146"/>
    </source>
</evidence>
<evidence type="ECO:0000256" key="5">
    <source>
        <dbReference type="ARBA" id="ARBA00022490"/>
    </source>
</evidence>
<evidence type="ECO:0000256" key="13">
    <source>
        <dbReference type="RuleBase" id="RU363038"/>
    </source>
</evidence>
<dbReference type="InterPro" id="IPR001278">
    <property type="entry name" value="Arg-tRNA-ligase"/>
</dbReference>
<dbReference type="InterPro" id="IPR009080">
    <property type="entry name" value="tRNAsynth_Ia_anticodon-bd"/>
</dbReference>
<dbReference type="AlphaFoldDB" id="B3RY80"/>
<dbReference type="GO" id="GO:0006420">
    <property type="term" value="P:arginyl-tRNA aminoacylation"/>
    <property type="evidence" value="ECO:0000318"/>
    <property type="project" value="GO_Central"/>
</dbReference>
<dbReference type="EC" id="6.1.1.19" evidence="3"/>
<dbReference type="NCBIfam" id="TIGR00456">
    <property type="entry name" value="argS"/>
    <property type="match status" value="1"/>
</dbReference>
<dbReference type="InterPro" id="IPR035684">
    <property type="entry name" value="ArgRS_core"/>
</dbReference>
<evidence type="ECO:0000259" key="15">
    <source>
        <dbReference type="SMART" id="SM00836"/>
    </source>
</evidence>
<dbReference type="SUPFAM" id="SSF52374">
    <property type="entry name" value="Nucleotidylyl transferase"/>
    <property type="match status" value="1"/>
</dbReference>
<sequence length="668" mass="76237">MRKRMEDLLKRTSNTEAEIEELKKLIQQLEKDADPSSQGKATDMIVNDLKSQNDRLRYRIYHLNLSIKKEEEALQASKRKAMPNIQKVVQGIFEQAIVKAFPDVSISAIVHSSTQERFGDYQCNNAMILSKVLKENGKSLSPRSVAEQIIQHLPANDVLEKTEIAGPGFINITIKKHFILSLLSDIIMYGVRPPVMNRKMRVLVDFSSPNVAKEMHVGHLRSTIIGDSISRLLEFVGHDVVRISHLGDWGTQFGMLIAHLRDTFPKYLNQSPPIADLQAFYKAAKVRFDEDAVFKKRAYEAVVKLQARESDYFKAWEMICDVSKNEFEKIYQRLGVKVVNRGESFYQDMMIDVVKDLDTRGLLELDEGRKILKVPNIKVPLTIVKSDGGFTYDTSDMAAMRQRVMDEKADWLIYITDGGQGLHFEIIFSASEAVGYVNRKHVRVVHVPFGVVLGEDKKKFKTRSTDTVRLVDLLDEGIRRAKAKLIDKGRDKVLSKEELEVAAKAVAYGCIKYADLSRNRTGDYIFSFDKMLDDKGNTAVYLLYALTRIRSIARLANVSSSELTKVAESASIEFDHPKEWKLAKLILRFPEILEKILDDLLLHPLCDFMYELSCTFTEFYDTCYCIEKDRKTGEILKINMNRLILCEATAMIMEKSFHLLGIDGVDKM</sequence>
<evidence type="ECO:0000256" key="14">
    <source>
        <dbReference type="SAM" id="Coils"/>
    </source>
</evidence>
<keyword evidence="8 13" id="KW-0067">ATP-binding</keyword>
<dbReference type="GO" id="GO:0005829">
    <property type="term" value="C:cytosol"/>
    <property type="evidence" value="ECO:0007669"/>
    <property type="project" value="UniProtKB-SubCell"/>
</dbReference>
<dbReference type="PROSITE" id="PS00178">
    <property type="entry name" value="AA_TRNA_LIGASE_I"/>
    <property type="match status" value="1"/>
</dbReference>
<dbReference type="GeneID" id="6754092"/>
<dbReference type="Gene3D" id="3.40.50.620">
    <property type="entry name" value="HUPs"/>
    <property type="match status" value="1"/>
</dbReference>
<proteinExistence type="inferred from homology"/>
<dbReference type="SMART" id="SM00836">
    <property type="entry name" value="DALR_1"/>
    <property type="match status" value="1"/>
</dbReference>
<evidence type="ECO:0000256" key="9">
    <source>
        <dbReference type="ARBA" id="ARBA00022917"/>
    </source>
</evidence>
<evidence type="ECO:0000256" key="7">
    <source>
        <dbReference type="ARBA" id="ARBA00022741"/>
    </source>
</evidence>
<dbReference type="CDD" id="cd00671">
    <property type="entry name" value="ArgRS_core"/>
    <property type="match status" value="1"/>
</dbReference>
<evidence type="ECO:0000313" key="17">
    <source>
        <dbReference type="EMBL" id="EDV24989.1"/>
    </source>
</evidence>
<dbReference type="PhylomeDB" id="B3RY80"/>
<gene>
    <name evidence="17" type="ORF">TRIADDRAFT_56467</name>
</gene>
<dbReference type="FunCoup" id="B3RY80">
    <property type="interactions" value="2008"/>
</dbReference>
<dbReference type="PRINTS" id="PR01038">
    <property type="entry name" value="TRNASYNTHARG"/>
</dbReference>
<evidence type="ECO:0000313" key="18">
    <source>
        <dbReference type="Proteomes" id="UP000009022"/>
    </source>
</evidence>
<dbReference type="Gene3D" id="3.30.1360.70">
    <property type="entry name" value="Arginyl tRNA synthetase N-terminal domain"/>
    <property type="match status" value="1"/>
</dbReference>
<evidence type="ECO:0000256" key="8">
    <source>
        <dbReference type="ARBA" id="ARBA00022840"/>
    </source>
</evidence>